<dbReference type="InterPro" id="IPR002668">
    <property type="entry name" value="CNT_N_dom"/>
</dbReference>
<gene>
    <name evidence="12" type="primary">RvY_04838</name>
    <name evidence="12" type="synonym">RvY_04838.1</name>
    <name evidence="12" type="ORF">RvY_04838-1</name>
</gene>
<evidence type="ECO:0000256" key="5">
    <source>
        <dbReference type="ARBA" id="ARBA00022989"/>
    </source>
</evidence>
<feature type="transmembrane region" description="Helical" evidence="8">
    <location>
        <begin position="311"/>
        <end position="334"/>
    </location>
</feature>
<evidence type="ECO:0000256" key="3">
    <source>
        <dbReference type="ARBA" id="ARBA00022475"/>
    </source>
</evidence>
<evidence type="ECO:0000256" key="8">
    <source>
        <dbReference type="SAM" id="Phobius"/>
    </source>
</evidence>
<feature type="transmembrane region" description="Helical" evidence="8">
    <location>
        <begin position="277"/>
        <end position="299"/>
    </location>
</feature>
<evidence type="ECO:0000259" key="10">
    <source>
        <dbReference type="Pfam" id="PF07662"/>
    </source>
</evidence>
<name>A0A1D1UYM3_RAMVA</name>
<dbReference type="STRING" id="947166.A0A1D1UYM3"/>
<feature type="region of interest" description="Disordered" evidence="7">
    <location>
        <begin position="1"/>
        <end position="63"/>
    </location>
</feature>
<organism evidence="12 13">
    <name type="scientific">Ramazzottius varieornatus</name>
    <name type="common">Water bear</name>
    <name type="synonym">Tardigrade</name>
    <dbReference type="NCBI Taxonomy" id="947166"/>
    <lineage>
        <taxon>Eukaryota</taxon>
        <taxon>Metazoa</taxon>
        <taxon>Ecdysozoa</taxon>
        <taxon>Tardigrada</taxon>
        <taxon>Eutardigrada</taxon>
        <taxon>Parachela</taxon>
        <taxon>Hypsibioidea</taxon>
        <taxon>Ramazzottiidae</taxon>
        <taxon>Ramazzottius</taxon>
    </lineage>
</organism>
<evidence type="ECO:0000256" key="7">
    <source>
        <dbReference type="SAM" id="MobiDB-lite"/>
    </source>
</evidence>
<keyword evidence="6 8" id="KW-0472">Membrane</keyword>
<feature type="transmembrane region" description="Helical" evidence="8">
    <location>
        <begin position="169"/>
        <end position="186"/>
    </location>
</feature>
<evidence type="ECO:0000256" key="1">
    <source>
        <dbReference type="ARBA" id="ARBA00004651"/>
    </source>
</evidence>
<proteinExistence type="inferred from homology"/>
<dbReference type="GO" id="GO:0005415">
    <property type="term" value="F:nucleoside:sodium symporter activity"/>
    <property type="evidence" value="ECO:0007669"/>
    <property type="project" value="TreeGrafter"/>
</dbReference>
<feature type="transmembrane region" description="Helical" evidence="8">
    <location>
        <begin position="473"/>
        <end position="491"/>
    </location>
</feature>
<dbReference type="PANTHER" id="PTHR10590:SF4">
    <property type="entry name" value="SOLUTE CARRIER FAMILY 28 MEMBER 3"/>
    <property type="match status" value="1"/>
</dbReference>
<dbReference type="GO" id="GO:0005886">
    <property type="term" value="C:plasma membrane"/>
    <property type="evidence" value="ECO:0007669"/>
    <property type="project" value="UniProtKB-SubCell"/>
</dbReference>
<comment type="caution">
    <text evidence="12">The sequence shown here is derived from an EMBL/GenBank/DDBJ whole genome shotgun (WGS) entry which is preliminary data.</text>
</comment>
<evidence type="ECO:0000256" key="6">
    <source>
        <dbReference type="ARBA" id="ARBA00023136"/>
    </source>
</evidence>
<evidence type="ECO:0008006" key="14">
    <source>
        <dbReference type="Google" id="ProtNLM"/>
    </source>
</evidence>
<dbReference type="EMBL" id="BDGG01000002">
    <property type="protein sequence ID" value="GAU92802.1"/>
    <property type="molecule type" value="Genomic_DNA"/>
</dbReference>
<evidence type="ECO:0000259" key="9">
    <source>
        <dbReference type="Pfam" id="PF01773"/>
    </source>
</evidence>
<dbReference type="Pfam" id="PF07670">
    <property type="entry name" value="Gate"/>
    <property type="match status" value="1"/>
</dbReference>
<dbReference type="InterPro" id="IPR008276">
    <property type="entry name" value="C_nuclsd_transpt"/>
</dbReference>
<sequence>MDWNSNQLPPHSEMDLKVSGNDRDGRPSIISILSRGSDDHTAETNFDSNENLPTSPSKSSVDKRKKTFYSSPFQTIIERTEGFIKSGLEKHRGKIRIPVWTLVFLAYNACLIYACIRDFRKAKTLLVLTIVIYVCTIYCKWISRPLWIKVGNLTAPLAKKLHKHRRIRRRVQVVLFLLAVSMFLGIDCYRTPARLQSLAGIFGLLGFGLLISKHPSRVPWYTVIWGIAIQIIFALIILRWDAGRSMFEWFGDIFDSLIDFTNAGSEFVFGKSYKDHFFAFGVMPVVVFFGFIIAALYYWGAMQFLIMKIGWLLYVVMGTSACESFCAAANIFVGMTEAPLMVKPYLEQMTASELHALFVGGFANVAGSVLAAYASFGISAVHLLSASVMSAPCSLALAKLVYPETEKSNTGFDQIRFEPGPEHNVLEAATLGATSTVKLVSYIIATIISCLAALQMFNWLIGYLGSLMGVEGLSFEIILGYVFIPLAWGMGADWADCQNVGELVGTKTVLNEFIAYVKLGEFIKNHTISERSQLVATYALCGFSNIASLGITIGGMSAMAPGQRKTIVAVGVRSLITGSMSCFMVASLAALLVDVTAMNQTMTLHPNITVLNTPISNATAQFVLNLTTSHNFSTSGLS</sequence>
<dbReference type="AlphaFoldDB" id="A0A1D1UYM3"/>
<comment type="subcellular location">
    <subcellularLocation>
        <location evidence="1">Cell membrane</location>
        <topology evidence="1">Multi-pass membrane protein</topology>
    </subcellularLocation>
</comment>
<feature type="compositionally biased region" description="Polar residues" evidence="7">
    <location>
        <begin position="43"/>
        <end position="59"/>
    </location>
</feature>
<keyword evidence="4 8" id="KW-0812">Transmembrane</keyword>
<feature type="transmembrane region" description="Helical" evidence="8">
    <location>
        <begin position="122"/>
        <end position="139"/>
    </location>
</feature>
<dbReference type="OrthoDB" id="6075923at2759"/>
<comment type="similarity">
    <text evidence="2">Belongs to the concentrative nucleoside transporter (CNT) (TC 2.A.41) family.</text>
</comment>
<feature type="transmembrane region" description="Helical" evidence="8">
    <location>
        <begin position="439"/>
        <end position="461"/>
    </location>
</feature>
<feature type="domain" description="Concentrative nucleoside transporter N-terminal" evidence="9">
    <location>
        <begin position="199"/>
        <end position="271"/>
    </location>
</feature>
<feature type="domain" description="Nucleoside transporter/FeoB GTPase Gate" evidence="11">
    <location>
        <begin position="280"/>
        <end position="377"/>
    </location>
</feature>
<dbReference type="InterPro" id="IPR011657">
    <property type="entry name" value="CNT_C_dom"/>
</dbReference>
<dbReference type="InterPro" id="IPR011642">
    <property type="entry name" value="Gate_dom"/>
</dbReference>
<dbReference type="Proteomes" id="UP000186922">
    <property type="component" value="Unassembled WGS sequence"/>
</dbReference>
<evidence type="ECO:0000256" key="2">
    <source>
        <dbReference type="ARBA" id="ARBA00009033"/>
    </source>
</evidence>
<reference evidence="12 13" key="1">
    <citation type="journal article" date="2016" name="Nat. Commun.">
        <title>Extremotolerant tardigrade genome and improved radiotolerance of human cultured cells by tardigrade-unique protein.</title>
        <authorList>
            <person name="Hashimoto T."/>
            <person name="Horikawa D.D."/>
            <person name="Saito Y."/>
            <person name="Kuwahara H."/>
            <person name="Kozuka-Hata H."/>
            <person name="Shin-I T."/>
            <person name="Minakuchi Y."/>
            <person name="Ohishi K."/>
            <person name="Motoyama A."/>
            <person name="Aizu T."/>
            <person name="Enomoto A."/>
            <person name="Kondo K."/>
            <person name="Tanaka S."/>
            <person name="Hara Y."/>
            <person name="Koshikawa S."/>
            <person name="Sagara H."/>
            <person name="Miura T."/>
            <person name="Yokobori S."/>
            <person name="Miyagawa K."/>
            <person name="Suzuki Y."/>
            <person name="Kubo T."/>
            <person name="Oyama M."/>
            <person name="Kohara Y."/>
            <person name="Fujiyama A."/>
            <person name="Arakawa K."/>
            <person name="Katayama T."/>
            <person name="Toyoda A."/>
            <person name="Kunieda T."/>
        </authorList>
    </citation>
    <scope>NUCLEOTIDE SEQUENCE [LARGE SCALE GENOMIC DNA]</scope>
    <source>
        <strain evidence="12 13">YOKOZUNA-1</strain>
    </source>
</reference>
<feature type="transmembrane region" description="Helical" evidence="8">
    <location>
        <begin position="570"/>
        <end position="593"/>
    </location>
</feature>
<feature type="transmembrane region" description="Helical" evidence="8">
    <location>
        <begin position="218"/>
        <end position="240"/>
    </location>
</feature>
<accession>A0A1D1UYM3</accession>
<keyword evidence="13" id="KW-1185">Reference proteome</keyword>
<evidence type="ECO:0000256" key="4">
    <source>
        <dbReference type="ARBA" id="ARBA00022692"/>
    </source>
</evidence>
<evidence type="ECO:0000313" key="13">
    <source>
        <dbReference type="Proteomes" id="UP000186922"/>
    </source>
</evidence>
<feature type="transmembrane region" description="Helical" evidence="8">
    <location>
        <begin position="97"/>
        <end position="116"/>
    </location>
</feature>
<dbReference type="PANTHER" id="PTHR10590">
    <property type="entry name" value="SODIUM/NUCLEOSIDE COTRANSPORTER"/>
    <property type="match status" value="1"/>
</dbReference>
<feature type="transmembrane region" description="Helical" evidence="8">
    <location>
        <begin position="192"/>
        <end position="211"/>
    </location>
</feature>
<evidence type="ECO:0000259" key="11">
    <source>
        <dbReference type="Pfam" id="PF07670"/>
    </source>
</evidence>
<protein>
    <recommendedName>
        <fullName evidence="14">Sodium/nucleoside cotransporter</fullName>
    </recommendedName>
</protein>
<dbReference type="Pfam" id="PF01773">
    <property type="entry name" value="Nucleos_tra2_N"/>
    <property type="match status" value="1"/>
</dbReference>
<feature type="domain" description="Concentrative nucleoside transporter C-terminal" evidence="10">
    <location>
        <begin position="382"/>
        <end position="589"/>
    </location>
</feature>
<keyword evidence="5 8" id="KW-1133">Transmembrane helix</keyword>
<feature type="compositionally biased region" description="Basic and acidic residues" evidence="7">
    <location>
        <begin position="12"/>
        <end position="26"/>
    </location>
</feature>
<feature type="transmembrane region" description="Helical" evidence="8">
    <location>
        <begin position="354"/>
        <end position="376"/>
    </location>
</feature>
<feature type="transmembrane region" description="Helical" evidence="8">
    <location>
        <begin position="535"/>
        <end position="558"/>
    </location>
</feature>
<evidence type="ECO:0000313" key="12">
    <source>
        <dbReference type="EMBL" id="GAU92802.1"/>
    </source>
</evidence>
<keyword evidence="3" id="KW-1003">Cell membrane</keyword>
<dbReference type="Pfam" id="PF07662">
    <property type="entry name" value="Nucleos_tra2_C"/>
    <property type="match status" value="1"/>
</dbReference>